<dbReference type="EMBL" id="CP017174">
    <property type="protein sequence ID" value="QDE68321.1"/>
    <property type="molecule type" value="Genomic_DNA"/>
</dbReference>
<sequence>MKRSHQFSTLFSSNTGGSKAMFWQRESCASWVESRWGVILCTVLWLAVLSPSRAAAELPLLSLGAKADDEILTDVLVGSHQMGMGLVLPFPCTEEIDGLALETRQRYDNAAISVDAAYWTQFAHQNRKRPVGVSAQLGLHVRTATRTTEDAGLGPSVGLTVSHELVPPECMCLQEIRTFVGVQGTTVMSPSTGQLQVPLRASLGLQTRLHMLHLMLVGRGGWDDIRLGFSPRPVVEVTLGIGLIRFL</sequence>
<proteinExistence type="predicted"/>
<reference evidence="1 2" key="1">
    <citation type="journal article" date="2019" name="Science">
        <title>Social genes are selection hotspots in kin groups of a soil microbe.</title>
        <authorList>
            <person name="Wielgoss S."/>
            <person name="Wolfensberger R."/>
            <person name="Sun L."/>
            <person name="Fiegna F."/>
            <person name="Velicer G.J."/>
        </authorList>
    </citation>
    <scope>NUCLEOTIDE SEQUENCE [LARGE SCALE GENOMIC DNA]</scope>
    <source>
        <strain evidence="1 2">MC3.5.9c15</strain>
    </source>
</reference>
<dbReference type="RefSeq" id="WP_140798302.1">
    <property type="nucleotide sequence ID" value="NZ_CP017173.1"/>
</dbReference>
<protein>
    <submittedName>
        <fullName evidence="1">Uncharacterized protein</fullName>
    </submittedName>
</protein>
<name>A0AAE6FZV7_MYXXA</name>
<gene>
    <name evidence="1" type="ORF">BHS09_15785</name>
</gene>
<dbReference type="Proteomes" id="UP000320179">
    <property type="component" value="Chromosome"/>
</dbReference>
<dbReference type="AlphaFoldDB" id="A0AAE6FZV7"/>
<accession>A0AAE6FZV7</accession>
<evidence type="ECO:0000313" key="1">
    <source>
        <dbReference type="EMBL" id="QDE68321.1"/>
    </source>
</evidence>
<evidence type="ECO:0000313" key="2">
    <source>
        <dbReference type="Proteomes" id="UP000320179"/>
    </source>
</evidence>
<organism evidence="1 2">
    <name type="scientific">Myxococcus xanthus</name>
    <dbReference type="NCBI Taxonomy" id="34"/>
    <lineage>
        <taxon>Bacteria</taxon>
        <taxon>Pseudomonadati</taxon>
        <taxon>Myxococcota</taxon>
        <taxon>Myxococcia</taxon>
        <taxon>Myxococcales</taxon>
        <taxon>Cystobacterineae</taxon>
        <taxon>Myxococcaceae</taxon>
        <taxon>Myxococcus</taxon>
    </lineage>
</organism>